<dbReference type="Proteomes" id="UP000254848">
    <property type="component" value="Unassembled WGS sequence"/>
</dbReference>
<gene>
    <name evidence="2" type="ORF">C8D90_104236</name>
</gene>
<dbReference type="AlphaFoldDB" id="A0A370QS48"/>
<organism evidence="2 3">
    <name type="scientific">Enterobacillus tribolii</name>
    <dbReference type="NCBI Taxonomy" id="1487935"/>
    <lineage>
        <taxon>Bacteria</taxon>
        <taxon>Pseudomonadati</taxon>
        <taxon>Pseudomonadota</taxon>
        <taxon>Gammaproteobacteria</taxon>
        <taxon>Enterobacterales</taxon>
        <taxon>Hafniaceae</taxon>
        <taxon>Enterobacillus</taxon>
    </lineage>
</organism>
<protein>
    <submittedName>
        <fullName evidence="2">Uncharacterized protein</fullName>
    </submittedName>
</protein>
<keyword evidence="3" id="KW-1185">Reference proteome</keyword>
<feature type="region of interest" description="Disordered" evidence="1">
    <location>
        <begin position="1"/>
        <end position="36"/>
    </location>
</feature>
<reference evidence="2 3" key="1">
    <citation type="submission" date="2018-07" db="EMBL/GenBank/DDBJ databases">
        <title>Genomic Encyclopedia of Type Strains, Phase IV (KMG-IV): sequencing the most valuable type-strain genomes for metagenomic binning, comparative biology and taxonomic classification.</title>
        <authorList>
            <person name="Goeker M."/>
        </authorList>
    </citation>
    <scope>NUCLEOTIDE SEQUENCE [LARGE SCALE GENOMIC DNA]</scope>
    <source>
        <strain evidence="2 3">DSM 103736</strain>
    </source>
</reference>
<comment type="caution">
    <text evidence="2">The sequence shown here is derived from an EMBL/GenBank/DDBJ whole genome shotgun (WGS) entry which is preliminary data.</text>
</comment>
<evidence type="ECO:0000313" key="3">
    <source>
        <dbReference type="Proteomes" id="UP000254848"/>
    </source>
</evidence>
<sequence length="36" mass="3818">MLLYQETTARGMGEKPGPSPEVDSSVNYCPSGSNQS</sequence>
<proteinExistence type="predicted"/>
<evidence type="ECO:0000256" key="1">
    <source>
        <dbReference type="SAM" id="MobiDB-lite"/>
    </source>
</evidence>
<evidence type="ECO:0000313" key="2">
    <source>
        <dbReference type="EMBL" id="RDK92079.1"/>
    </source>
</evidence>
<feature type="compositionally biased region" description="Polar residues" evidence="1">
    <location>
        <begin position="22"/>
        <end position="36"/>
    </location>
</feature>
<name>A0A370QS48_9GAMM</name>
<accession>A0A370QS48</accession>
<dbReference type="EMBL" id="QRAP01000004">
    <property type="protein sequence ID" value="RDK92079.1"/>
    <property type="molecule type" value="Genomic_DNA"/>
</dbReference>